<comment type="caution">
    <text evidence="3">The sequence shown here is derived from an EMBL/GenBank/DDBJ whole genome shotgun (WGS) entry which is preliminary data.</text>
</comment>
<dbReference type="AlphaFoldDB" id="A0A023DBH4"/>
<protein>
    <recommendedName>
        <fullName evidence="2">RNA-binding S4 domain-containing protein</fullName>
    </recommendedName>
</protein>
<dbReference type="Gene3D" id="3.30.1370.160">
    <property type="match status" value="1"/>
</dbReference>
<dbReference type="InterPro" id="IPR048443">
    <property type="entry name" value="RqcP2_N"/>
</dbReference>
<name>A0A023DBH4_9BACL</name>
<evidence type="ECO:0000313" key="4">
    <source>
        <dbReference type="Proteomes" id="UP000023561"/>
    </source>
</evidence>
<dbReference type="Gene3D" id="3.10.290.10">
    <property type="entry name" value="RNA-binding S4 domain"/>
    <property type="match status" value="1"/>
</dbReference>
<dbReference type="CDD" id="cd00165">
    <property type="entry name" value="S4"/>
    <property type="match status" value="1"/>
</dbReference>
<feature type="domain" description="RNA-binding S4" evidence="2">
    <location>
        <begin position="181"/>
        <end position="238"/>
    </location>
</feature>
<keyword evidence="1" id="KW-0694">RNA-binding</keyword>
<sequence length="257" mass="29920">MEIYQHFRKEEHHFIDQVLEWQEAVKRQYAPKLTDFLDPREQQIVESVIGRDDEVRVSFFGGAPLVERKRALLYPPYFQPREEDYEIALFEVHYPSKFVSLEHRQVLGALMSLGLRRGKFGDILCKEEQIQFLAANEVAEYVRLHLHAIGNATVSLEQKPLSDILMLEETWQEALITVSSLRLDAILSQAFHVSRQKMQSAIENGLVKVNWKVIEQAHFECRQGDVLSARGFGRCKIMDIEGKTKKEKWLIRIGLQK</sequence>
<gene>
    <name evidence="3" type="ORF">GCA01S_007_00030</name>
</gene>
<dbReference type="GO" id="GO:0003723">
    <property type="term" value="F:RNA binding"/>
    <property type="evidence" value="ECO:0007669"/>
    <property type="project" value="UniProtKB-KW"/>
</dbReference>
<dbReference type="Pfam" id="PF17774">
    <property type="entry name" value="YlmH_RBD"/>
    <property type="match status" value="1"/>
</dbReference>
<dbReference type="PANTHER" id="PTHR13633">
    <property type="entry name" value="MITOCHONDRIAL TRANSCRIPTION RESCUE FACTOR 1"/>
    <property type="match status" value="1"/>
</dbReference>
<dbReference type="EMBL" id="BAWO01000007">
    <property type="protein sequence ID" value="GAJ38720.1"/>
    <property type="molecule type" value="Genomic_DNA"/>
</dbReference>
<dbReference type="SUPFAM" id="SSF55174">
    <property type="entry name" value="Alpha-L RNA-binding motif"/>
    <property type="match status" value="1"/>
</dbReference>
<dbReference type="RefSeq" id="WP_017434719.1">
    <property type="nucleotide sequence ID" value="NZ_BAWO01000007.1"/>
</dbReference>
<organism evidence="3 4">
    <name type="scientific">Parageobacillus caldoxylosilyticus NBRC 107762</name>
    <dbReference type="NCBI Taxonomy" id="1220594"/>
    <lineage>
        <taxon>Bacteria</taxon>
        <taxon>Bacillati</taxon>
        <taxon>Bacillota</taxon>
        <taxon>Bacilli</taxon>
        <taxon>Bacillales</taxon>
        <taxon>Anoxybacillaceae</taxon>
        <taxon>Saccharococcus</taxon>
    </lineage>
</organism>
<dbReference type="InterPro" id="IPR002942">
    <property type="entry name" value="S4_RNA-bd"/>
</dbReference>
<keyword evidence="4" id="KW-1185">Reference proteome</keyword>
<evidence type="ECO:0000259" key="2">
    <source>
        <dbReference type="SMART" id="SM00363"/>
    </source>
</evidence>
<dbReference type="Pfam" id="PF01479">
    <property type="entry name" value="S4"/>
    <property type="match status" value="1"/>
</dbReference>
<dbReference type="Gene3D" id="3.30.70.330">
    <property type="match status" value="1"/>
</dbReference>
<dbReference type="InterPro" id="IPR036986">
    <property type="entry name" value="S4_RNA-bd_sf"/>
</dbReference>
<accession>A0A023DBH4</accession>
<dbReference type="SMART" id="SM00363">
    <property type="entry name" value="S4"/>
    <property type="match status" value="1"/>
</dbReference>
<dbReference type="InterPro" id="IPR040591">
    <property type="entry name" value="RqcP2_RBD"/>
</dbReference>
<dbReference type="Pfam" id="PF21278">
    <property type="entry name" value="YlmH_1st"/>
    <property type="match status" value="1"/>
</dbReference>
<dbReference type="GeneID" id="301191840"/>
<reference evidence="3 4" key="1">
    <citation type="submission" date="2014-04" db="EMBL/GenBank/DDBJ databases">
        <title>Whole genome shotgun sequence of Geobacillus caldoxylosilyticus NBRC 107762.</title>
        <authorList>
            <person name="Hosoyama A."/>
            <person name="Hosoyama Y."/>
            <person name="Katano-Makiyama Y."/>
            <person name="Tsuchikane K."/>
            <person name="Ohji S."/>
            <person name="Ichikawa N."/>
            <person name="Yamazoe A."/>
            <person name="Fujita N."/>
        </authorList>
    </citation>
    <scope>NUCLEOTIDE SEQUENCE [LARGE SCALE GENOMIC DNA]</scope>
    <source>
        <strain evidence="3 4">NBRC 107762</strain>
    </source>
</reference>
<dbReference type="Proteomes" id="UP000023561">
    <property type="component" value="Unassembled WGS sequence"/>
</dbReference>
<dbReference type="PANTHER" id="PTHR13633:SF3">
    <property type="entry name" value="MITOCHONDRIAL TRANSCRIPTION RESCUE FACTOR 1"/>
    <property type="match status" value="1"/>
</dbReference>
<evidence type="ECO:0000313" key="3">
    <source>
        <dbReference type="EMBL" id="GAJ38720.1"/>
    </source>
</evidence>
<proteinExistence type="predicted"/>
<evidence type="ECO:0000256" key="1">
    <source>
        <dbReference type="PROSITE-ProRule" id="PRU00182"/>
    </source>
</evidence>
<dbReference type="OrthoDB" id="9812787at2"/>
<dbReference type="InterPro" id="IPR012677">
    <property type="entry name" value="Nucleotide-bd_a/b_plait_sf"/>
</dbReference>
<dbReference type="PROSITE" id="PS50889">
    <property type="entry name" value="S4"/>
    <property type="match status" value="1"/>
</dbReference>